<reference evidence="8" key="1">
    <citation type="submission" date="2018-07" db="EMBL/GenBank/DDBJ databases">
        <authorList>
            <person name="Gao Z.-S."/>
            <person name="Jia H.-M."/>
            <person name="Jia H.-J."/>
            <person name="Cai Q.-L."/>
            <person name="Wang Y."/>
            <person name="Zhao H.-B."/>
        </authorList>
    </citation>
    <scope>NUCLEOTIDE SEQUENCE</scope>
    <source>
        <tissue evidence="8">Leaves</tissue>
    </source>
</reference>
<feature type="region of interest" description="Disordered" evidence="6">
    <location>
        <begin position="1"/>
        <end position="144"/>
    </location>
</feature>
<name>A0A6A1W127_9ROSI</name>
<dbReference type="OrthoDB" id="1902587at2759"/>
<feature type="compositionally biased region" description="Basic residues" evidence="6">
    <location>
        <begin position="54"/>
        <end position="68"/>
    </location>
</feature>
<dbReference type="Gene3D" id="3.10.50.40">
    <property type="match status" value="1"/>
</dbReference>
<dbReference type="EC" id="5.2.1.8" evidence="2 5"/>
<feature type="compositionally biased region" description="Basic and acidic residues" evidence="6">
    <location>
        <begin position="374"/>
        <end position="385"/>
    </location>
</feature>
<dbReference type="Proteomes" id="UP000516437">
    <property type="component" value="Chromosome 3"/>
</dbReference>
<comment type="catalytic activity">
    <reaction evidence="1 5">
        <text>[protein]-peptidylproline (omega=180) = [protein]-peptidylproline (omega=0)</text>
        <dbReference type="Rhea" id="RHEA:16237"/>
        <dbReference type="Rhea" id="RHEA-COMP:10747"/>
        <dbReference type="Rhea" id="RHEA-COMP:10748"/>
        <dbReference type="ChEBI" id="CHEBI:83833"/>
        <dbReference type="ChEBI" id="CHEBI:83834"/>
        <dbReference type="EC" id="5.2.1.8"/>
    </reaction>
</comment>
<gene>
    <name evidence="9" type="ORF">CJ030_MR3G015127</name>
    <name evidence="8" type="ORF">CJ030_MR3G015135</name>
</gene>
<sequence>MAREPNGEDIADTETERSEDSNEDEYEDSFIDDDEPDVYAPSPISDGGEMLDNKKRKSRKQSRRRLRKTYQMSESDDEESCQQQNIVNGSSGVPLFQSEDEDRMPISSVYKSKTTPEKTTEEVEGKADMETSETGDKKAEDDGNYVIEPTRKADNVVAGHPAIILEKTEEVRGKTNAGTGATSDKETEDDGDYAIQLHRKACDVFVDGEPKTTTNKTIDNLEGRADKGTCETSYKMTEGNVNHATDPKRKADCLVNGQPKRQSNIPIDPVPPSSEVGPENGGKPKKKRKERSKEEKPFKADNVKSRFILDEKNDLKDEARTNNVGHNLSVKDRQGWKAADYKGSDVPDTDTVLLPCTEVGPEDGERPKKKRKEQHREGKASEADSKGGSIVAENKVQQDDLKAAKLVLDFSMSAKTANEKEAELPENLLLPSAEVGETPKKRSTQQARDIKISKAGSEHNNVVREDRAQQNQNPDNDWSFDGNAHQFADETNSEDKNIKKTKRKSKTEKNGETVNMKMPLVPLDKKTDDRSSQVQVLSNGVTIEVLEMGKPDGKVAASGKKISINYNGRLKKNGELFDSNVGSAPYKFRLGVGKVISGWDIGLDGMLVGEKRRLIIPPSEGFGTQGYGENVPPNSWLVYDIELVKVR</sequence>
<evidence type="ECO:0000256" key="1">
    <source>
        <dbReference type="ARBA" id="ARBA00000971"/>
    </source>
</evidence>
<evidence type="ECO:0000313" key="10">
    <source>
        <dbReference type="Proteomes" id="UP000516437"/>
    </source>
</evidence>
<dbReference type="InterPro" id="IPR001179">
    <property type="entry name" value="PPIase_FKBP_dom"/>
</dbReference>
<proteinExistence type="predicted"/>
<feature type="region of interest" description="Disordered" evidence="6">
    <location>
        <begin position="167"/>
        <end position="191"/>
    </location>
</feature>
<dbReference type="Pfam" id="PF00254">
    <property type="entry name" value="FKBP_C"/>
    <property type="match status" value="1"/>
</dbReference>
<evidence type="ECO:0000256" key="4">
    <source>
        <dbReference type="ARBA" id="ARBA00023235"/>
    </source>
</evidence>
<dbReference type="AlphaFoldDB" id="A0A6A1W127"/>
<reference evidence="8" key="3">
    <citation type="submission" date="2019-09" db="EMBL/GenBank/DDBJ databases">
        <authorList>
            <person name="Gao Z."/>
        </authorList>
    </citation>
    <scope>NUCLEOTIDE SEQUENCE</scope>
    <source>
        <tissue evidence="8">Leaves</tissue>
    </source>
</reference>
<feature type="compositionally biased region" description="Acidic residues" evidence="6">
    <location>
        <begin position="21"/>
        <end position="37"/>
    </location>
</feature>
<dbReference type="FunFam" id="3.10.50.40:FF:000006">
    <property type="entry name" value="Peptidyl-prolyl cis-trans isomerase"/>
    <property type="match status" value="1"/>
</dbReference>
<feature type="domain" description="PPIase FKBP-type" evidence="7">
    <location>
        <begin position="559"/>
        <end position="647"/>
    </location>
</feature>
<organism evidence="8 10">
    <name type="scientific">Morella rubra</name>
    <name type="common">Chinese bayberry</name>
    <dbReference type="NCBI Taxonomy" id="262757"/>
    <lineage>
        <taxon>Eukaryota</taxon>
        <taxon>Viridiplantae</taxon>
        <taxon>Streptophyta</taxon>
        <taxon>Embryophyta</taxon>
        <taxon>Tracheophyta</taxon>
        <taxon>Spermatophyta</taxon>
        <taxon>Magnoliopsida</taxon>
        <taxon>eudicotyledons</taxon>
        <taxon>Gunneridae</taxon>
        <taxon>Pentapetalae</taxon>
        <taxon>rosids</taxon>
        <taxon>fabids</taxon>
        <taxon>Fagales</taxon>
        <taxon>Myricaceae</taxon>
        <taxon>Morella</taxon>
    </lineage>
</organism>
<feature type="compositionally biased region" description="Basic and acidic residues" evidence="6">
    <location>
        <begin position="291"/>
        <end position="320"/>
    </location>
</feature>
<feature type="compositionally biased region" description="Polar residues" evidence="6">
    <location>
        <begin position="81"/>
        <end position="91"/>
    </location>
</feature>
<evidence type="ECO:0000313" key="8">
    <source>
        <dbReference type="EMBL" id="KAB1218949.1"/>
    </source>
</evidence>
<feature type="region of interest" description="Disordered" evidence="6">
    <location>
        <begin position="237"/>
        <end position="393"/>
    </location>
</feature>
<keyword evidence="3 5" id="KW-0697">Rotamase</keyword>
<dbReference type="PANTHER" id="PTHR43811">
    <property type="entry name" value="FKBP-TYPE PEPTIDYL-PROLYL CIS-TRANS ISOMERASE FKPA"/>
    <property type="match status" value="1"/>
</dbReference>
<dbReference type="GO" id="GO:0003755">
    <property type="term" value="F:peptidyl-prolyl cis-trans isomerase activity"/>
    <property type="evidence" value="ECO:0007669"/>
    <property type="project" value="UniProtKB-KW"/>
</dbReference>
<dbReference type="EMBL" id="RXIC02000021">
    <property type="protein sequence ID" value="KAB1218957.1"/>
    <property type="molecule type" value="Genomic_DNA"/>
</dbReference>
<feature type="compositionally biased region" description="Basic and acidic residues" evidence="6">
    <location>
        <begin position="114"/>
        <end position="141"/>
    </location>
</feature>
<keyword evidence="4 5" id="KW-0413">Isomerase</keyword>
<dbReference type="PANTHER" id="PTHR43811:SF48">
    <property type="entry name" value="PEPTIDYL-PROLYL CIS-TRANS ISOMERASE FKBP43"/>
    <property type="match status" value="1"/>
</dbReference>
<evidence type="ECO:0000256" key="2">
    <source>
        <dbReference type="ARBA" id="ARBA00013194"/>
    </source>
</evidence>
<evidence type="ECO:0000256" key="5">
    <source>
        <dbReference type="PROSITE-ProRule" id="PRU00277"/>
    </source>
</evidence>
<dbReference type="SUPFAM" id="SSF54534">
    <property type="entry name" value="FKBP-like"/>
    <property type="match status" value="1"/>
</dbReference>
<feature type="region of interest" description="Disordered" evidence="6">
    <location>
        <begin position="417"/>
        <end position="512"/>
    </location>
</feature>
<accession>A0A6A1W127</accession>
<evidence type="ECO:0000259" key="7">
    <source>
        <dbReference type="PROSITE" id="PS50059"/>
    </source>
</evidence>
<feature type="compositionally biased region" description="Basic and acidic residues" evidence="6">
    <location>
        <begin position="329"/>
        <end position="345"/>
    </location>
</feature>
<keyword evidence="10" id="KW-1185">Reference proteome</keyword>
<protein>
    <recommendedName>
        <fullName evidence="2 5">peptidylprolyl isomerase</fullName>
        <ecNumber evidence="2 5">5.2.1.8</ecNumber>
    </recommendedName>
</protein>
<evidence type="ECO:0000256" key="6">
    <source>
        <dbReference type="SAM" id="MobiDB-lite"/>
    </source>
</evidence>
<dbReference type="PROSITE" id="PS50059">
    <property type="entry name" value="FKBP_PPIASE"/>
    <property type="match status" value="1"/>
</dbReference>
<evidence type="ECO:0000313" key="9">
    <source>
        <dbReference type="EMBL" id="KAB1218957.1"/>
    </source>
</evidence>
<dbReference type="InterPro" id="IPR046357">
    <property type="entry name" value="PPIase_dom_sf"/>
</dbReference>
<evidence type="ECO:0000256" key="3">
    <source>
        <dbReference type="ARBA" id="ARBA00023110"/>
    </source>
</evidence>
<dbReference type="EMBL" id="RXIC02000021">
    <property type="protein sequence ID" value="KAB1218949.1"/>
    <property type="molecule type" value="Genomic_DNA"/>
</dbReference>
<reference evidence="8 10" key="2">
    <citation type="journal article" date="2019" name="Plant Biotechnol. J.">
        <title>The red bayberry genome and genetic basis of sex determination.</title>
        <authorList>
            <person name="Jia H.M."/>
            <person name="Jia H.J."/>
            <person name="Cai Q.L."/>
            <person name="Wang Y."/>
            <person name="Zhao H.B."/>
            <person name="Yang W.F."/>
            <person name="Wang G.Y."/>
            <person name="Li Y.H."/>
            <person name="Zhan D.L."/>
            <person name="Shen Y.T."/>
            <person name="Niu Q.F."/>
            <person name="Chang L."/>
            <person name="Qiu J."/>
            <person name="Zhao L."/>
            <person name="Xie H.B."/>
            <person name="Fu W.Y."/>
            <person name="Jin J."/>
            <person name="Li X.W."/>
            <person name="Jiao Y."/>
            <person name="Zhou C.C."/>
            <person name="Tu T."/>
            <person name="Chai C.Y."/>
            <person name="Gao J.L."/>
            <person name="Fan L.J."/>
            <person name="van de Weg E."/>
            <person name="Wang J.Y."/>
            <person name="Gao Z.S."/>
        </authorList>
    </citation>
    <scope>NUCLEOTIDE SEQUENCE [LARGE SCALE GENOMIC DNA]</scope>
    <source>
        <tissue evidence="8">Leaves</tissue>
    </source>
</reference>
<comment type="caution">
    <text evidence="8">The sequence shown here is derived from an EMBL/GenBank/DDBJ whole genome shotgun (WGS) entry which is preliminary data.</text>
</comment>